<gene>
    <name evidence="2" type="primary">pol_130</name>
    <name evidence="2" type="ORF">g.40023</name>
</gene>
<evidence type="ECO:0000259" key="1">
    <source>
        <dbReference type="PROSITE" id="PS50878"/>
    </source>
</evidence>
<accession>A0A2S2QTG3</accession>
<keyword evidence="2" id="KW-0548">Nucleotidyltransferase</keyword>
<organism evidence="2">
    <name type="scientific">Sipha flava</name>
    <name type="common">yellow sugarcane aphid</name>
    <dbReference type="NCBI Taxonomy" id="143950"/>
    <lineage>
        <taxon>Eukaryota</taxon>
        <taxon>Metazoa</taxon>
        <taxon>Ecdysozoa</taxon>
        <taxon>Arthropoda</taxon>
        <taxon>Hexapoda</taxon>
        <taxon>Insecta</taxon>
        <taxon>Pterygota</taxon>
        <taxon>Neoptera</taxon>
        <taxon>Paraneoptera</taxon>
        <taxon>Hemiptera</taxon>
        <taxon>Sternorrhyncha</taxon>
        <taxon>Aphidomorpha</taxon>
        <taxon>Aphidoidea</taxon>
        <taxon>Aphididae</taxon>
        <taxon>Sipha</taxon>
    </lineage>
</organism>
<keyword evidence="2" id="KW-0695">RNA-directed DNA polymerase</keyword>
<dbReference type="InterPro" id="IPR052560">
    <property type="entry name" value="RdDP_mobile_element"/>
</dbReference>
<name>A0A2S2QTG3_9HEMI</name>
<dbReference type="PANTHER" id="PTHR36688:SF1">
    <property type="entry name" value="ENDONUCLEASE_EXONUCLEASE_PHOSPHATASE DOMAIN-CONTAINING PROTEIN"/>
    <property type="match status" value="1"/>
</dbReference>
<dbReference type="InterPro" id="IPR000477">
    <property type="entry name" value="RT_dom"/>
</dbReference>
<dbReference type="AlphaFoldDB" id="A0A2S2QTG3"/>
<sequence>MCKALEKIIDFRLRWFLEKTCYLSPQQNGFRKNRSIYNNIHNIQKDIIKSQETNQAMGLVALDIAKAYDTTWRPRIIEQLQKILCNGNLLIFIKNFLEDRFFKVKINGHLSSTFNQENCVPQGSTLSVTLFLVAINYISERIKFPVKSSLFADDLNIWCSGKNTQNIQPYLQDTLLSLAAWSEISGNRFSSFKSQSIIFTRTTKYPSLDVRIYNTQIQTSRSIKILGITFDRKNTWNSHLKDLRKVTMLRMNILETLTHTSWGANSITLKQIYTSYYPNLNTVLLSFLIPNNLV</sequence>
<reference evidence="2" key="1">
    <citation type="submission" date="2018-04" db="EMBL/GenBank/DDBJ databases">
        <title>Transcriptome assembly of Sipha flava.</title>
        <authorList>
            <person name="Scully E.D."/>
            <person name="Geib S.M."/>
            <person name="Palmer N.A."/>
            <person name="Koch K."/>
            <person name="Bradshaw J."/>
            <person name="Heng-Moss T."/>
            <person name="Sarath G."/>
        </authorList>
    </citation>
    <scope>NUCLEOTIDE SEQUENCE</scope>
</reference>
<dbReference type="OrthoDB" id="6585297at2759"/>
<dbReference type="PANTHER" id="PTHR36688">
    <property type="entry name" value="ENDO/EXONUCLEASE/PHOSPHATASE DOMAIN-CONTAINING PROTEIN"/>
    <property type="match status" value="1"/>
</dbReference>
<protein>
    <submittedName>
        <fullName evidence="2">RNA-directed DNA polymerase from mobile element jockey</fullName>
    </submittedName>
</protein>
<dbReference type="Pfam" id="PF00078">
    <property type="entry name" value="RVT_1"/>
    <property type="match status" value="1"/>
</dbReference>
<feature type="domain" description="Reverse transcriptase" evidence="1">
    <location>
        <begin position="1"/>
        <end position="230"/>
    </location>
</feature>
<keyword evidence="2" id="KW-0808">Transferase</keyword>
<proteinExistence type="predicted"/>
<dbReference type="PROSITE" id="PS50878">
    <property type="entry name" value="RT_POL"/>
    <property type="match status" value="1"/>
</dbReference>
<dbReference type="CDD" id="cd01650">
    <property type="entry name" value="RT_nLTR_like"/>
    <property type="match status" value="1"/>
</dbReference>
<evidence type="ECO:0000313" key="2">
    <source>
        <dbReference type="EMBL" id="MBY81037.1"/>
    </source>
</evidence>
<dbReference type="EMBL" id="GGMS01011834">
    <property type="protein sequence ID" value="MBY81037.1"/>
    <property type="molecule type" value="Transcribed_RNA"/>
</dbReference>
<dbReference type="GO" id="GO:0003964">
    <property type="term" value="F:RNA-directed DNA polymerase activity"/>
    <property type="evidence" value="ECO:0007669"/>
    <property type="project" value="UniProtKB-KW"/>
</dbReference>